<keyword evidence="1" id="KW-0472">Membrane</keyword>
<feature type="transmembrane region" description="Helical" evidence="1">
    <location>
        <begin position="41"/>
        <end position="60"/>
    </location>
</feature>
<organism evidence="2">
    <name type="scientific">Marinobacter sp. MMG032</name>
    <dbReference type="NCBI Taxonomy" id="3158548"/>
    <lineage>
        <taxon>Bacteria</taxon>
        <taxon>Pseudomonadati</taxon>
        <taxon>Pseudomonadota</taxon>
        <taxon>Gammaproteobacteria</taxon>
        <taxon>Pseudomonadales</taxon>
        <taxon>Marinobacteraceae</taxon>
        <taxon>Marinobacter</taxon>
    </lineage>
</organism>
<feature type="transmembrane region" description="Helical" evidence="1">
    <location>
        <begin position="72"/>
        <end position="92"/>
    </location>
</feature>
<dbReference type="RefSeq" id="WP_349343171.1">
    <property type="nucleotide sequence ID" value="NZ_CP157802.1"/>
</dbReference>
<dbReference type="AlphaFoldDB" id="A0AAU7MNB8"/>
<name>A0AAU7MNB8_9GAMM</name>
<gene>
    <name evidence="2" type="ORF">ABNF92_00985</name>
</gene>
<evidence type="ECO:0000313" key="2">
    <source>
        <dbReference type="EMBL" id="XBQ19767.1"/>
    </source>
</evidence>
<feature type="transmembrane region" description="Helical" evidence="1">
    <location>
        <begin position="104"/>
        <end position="126"/>
    </location>
</feature>
<sequence length="138" mass="14900">MLDKILLTISIVLYAIAVPYLEINDTHVFNPDWVAHAKLHEVWQLITNSSLGAVALWLTWVSADGRGKASVIALLITGGFLAAYAMQGLYGGSMVHPDGTEKTAFGINVGVIGFGWVFVSSVFTLVRAGRQDVVRKAI</sequence>
<reference evidence="2" key="1">
    <citation type="submission" date="2024-05" db="EMBL/GenBank/DDBJ databases">
        <title>Draft Genome Sequences of Flagellimonas sp. MMG031 and Marinobacter sp. MMG032 Isolated from the dinoflagellate Symbiodinium pilosum.</title>
        <authorList>
            <person name="Shikuma N.J."/>
            <person name="Farrell M.V."/>
        </authorList>
    </citation>
    <scope>NUCLEOTIDE SEQUENCE</scope>
    <source>
        <strain evidence="2">MMG032</strain>
    </source>
</reference>
<evidence type="ECO:0008006" key="3">
    <source>
        <dbReference type="Google" id="ProtNLM"/>
    </source>
</evidence>
<dbReference type="EMBL" id="CP157802">
    <property type="protein sequence ID" value="XBQ19767.1"/>
    <property type="molecule type" value="Genomic_DNA"/>
</dbReference>
<dbReference type="KEGG" id="mamm:ABNF92_00985"/>
<keyword evidence="1" id="KW-1133">Transmembrane helix</keyword>
<keyword evidence="1" id="KW-0812">Transmembrane</keyword>
<protein>
    <recommendedName>
        <fullName evidence="3">Integral membrane protein</fullName>
    </recommendedName>
</protein>
<accession>A0AAU7MNB8</accession>
<evidence type="ECO:0000256" key="1">
    <source>
        <dbReference type="SAM" id="Phobius"/>
    </source>
</evidence>
<proteinExistence type="predicted"/>